<dbReference type="RefSeq" id="WP_265264474.1">
    <property type="nucleotide sequence ID" value="NZ_JAIHOM010000043.1"/>
</dbReference>
<dbReference type="Gene3D" id="3.90.320.10">
    <property type="match status" value="1"/>
</dbReference>
<keyword evidence="2" id="KW-0347">Helicase</keyword>
<evidence type="ECO:0000256" key="4">
    <source>
        <dbReference type="SAM" id="Coils"/>
    </source>
</evidence>
<dbReference type="Proteomes" id="UP001526426">
    <property type="component" value="Unassembled WGS sequence"/>
</dbReference>
<feature type="coiled-coil region" evidence="4">
    <location>
        <begin position="191"/>
        <end position="218"/>
    </location>
</feature>
<comment type="caution">
    <text evidence="6">The sequence shown here is derived from an EMBL/GenBank/DDBJ whole genome shotgun (WGS) entry which is preliminary data.</text>
</comment>
<dbReference type="Pfam" id="PF12705">
    <property type="entry name" value="PDDEXK_1"/>
    <property type="match status" value="1"/>
</dbReference>
<feature type="domain" description="PD-(D/E)XK endonuclease-like" evidence="5">
    <location>
        <begin position="3"/>
        <end position="242"/>
    </location>
</feature>
<keyword evidence="4" id="KW-0175">Coiled coil</keyword>
<keyword evidence="3" id="KW-0234">DNA repair</keyword>
<evidence type="ECO:0000313" key="6">
    <source>
        <dbReference type="EMBL" id="MCW6036678.1"/>
    </source>
</evidence>
<accession>A0ABT3L586</accession>
<keyword evidence="1" id="KW-0227">DNA damage</keyword>
<dbReference type="InterPro" id="IPR038726">
    <property type="entry name" value="PDDEXK_AddAB-type"/>
</dbReference>
<keyword evidence="7" id="KW-1185">Reference proteome</keyword>
<dbReference type="InterPro" id="IPR011604">
    <property type="entry name" value="PDDEXK-like_dom_sf"/>
</dbReference>
<name>A0ABT3L586_9CYAN</name>
<proteinExistence type="predicted"/>
<sequence length="269" mass="31573">MLRLNQSHLTKLETCPRQFQHSVLEQFLSPVSPDLQEKAEWGKHFHLLMQQQELGLPLSPLLEQEQEMGISVISLLNATHERLLDHPERWQEAEHARTLQFEDFLLTVVYDLLITQPNQGEIFDWKTYPKPKKHKLLAQEWQTKLYLFVLAETSHYQPEQLSMTYWFVQSRTASETTHKTPIQSARIAYNVKEHEATRHHLKTLLNQLKQDLENYERHNLPFPQVAEEKGICPRCIFAHRCQRNGDSVPGNSPRESLFVDLDQIAELPI</sequence>
<evidence type="ECO:0000313" key="7">
    <source>
        <dbReference type="Proteomes" id="UP001526426"/>
    </source>
</evidence>
<evidence type="ECO:0000256" key="3">
    <source>
        <dbReference type="ARBA" id="ARBA00023204"/>
    </source>
</evidence>
<gene>
    <name evidence="6" type="ORF">K4A83_10445</name>
</gene>
<keyword evidence="2" id="KW-0067">ATP-binding</keyword>
<evidence type="ECO:0000259" key="5">
    <source>
        <dbReference type="Pfam" id="PF12705"/>
    </source>
</evidence>
<evidence type="ECO:0000256" key="1">
    <source>
        <dbReference type="ARBA" id="ARBA00022763"/>
    </source>
</evidence>
<reference evidence="6 7" key="1">
    <citation type="submission" date="2021-08" db="EMBL/GenBank/DDBJ databases">
        <title>Draft genome sequence of Spirulina subsalsa with high tolerance to salinity and hype-accumulation of phycocyanin.</title>
        <authorList>
            <person name="Pei H."/>
            <person name="Jiang L."/>
        </authorList>
    </citation>
    <scope>NUCLEOTIDE SEQUENCE [LARGE SCALE GENOMIC DNA]</scope>
    <source>
        <strain evidence="6 7">FACHB-351</strain>
    </source>
</reference>
<protein>
    <submittedName>
        <fullName evidence="6">PD-(D/E)XK nuclease family protein</fullName>
    </submittedName>
</protein>
<keyword evidence="2" id="KW-0547">Nucleotide-binding</keyword>
<dbReference type="EMBL" id="JAIHOM010000043">
    <property type="protein sequence ID" value="MCW6036678.1"/>
    <property type="molecule type" value="Genomic_DNA"/>
</dbReference>
<organism evidence="6 7">
    <name type="scientific">Spirulina subsalsa FACHB-351</name>
    <dbReference type="NCBI Taxonomy" id="234711"/>
    <lineage>
        <taxon>Bacteria</taxon>
        <taxon>Bacillati</taxon>
        <taxon>Cyanobacteriota</taxon>
        <taxon>Cyanophyceae</taxon>
        <taxon>Spirulinales</taxon>
        <taxon>Spirulinaceae</taxon>
        <taxon>Spirulina</taxon>
    </lineage>
</organism>
<keyword evidence="2" id="KW-0378">Hydrolase</keyword>
<evidence type="ECO:0000256" key="2">
    <source>
        <dbReference type="ARBA" id="ARBA00022806"/>
    </source>
</evidence>